<evidence type="ECO:0000256" key="2">
    <source>
        <dbReference type="ARBA" id="ARBA00023136"/>
    </source>
</evidence>
<dbReference type="SMART" id="SM00965">
    <property type="entry name" value="STN"/>
    <property type="match status" value="1"/>
</dbReference>
<dbReference type="STRING" id="671072.PL9214290928"/>
<dbReference type="RefSeq" id="WP_072718206.1">
    <property type="nucleotide sequence ID" value="NZ_LN889782.1"/>
</dbReference>
<dbReference type="PANTHER" id="PTHR30332">
    <property type="entry name" value="PROBABLE GENERAL SECRETION PATHWAY PROTEIN D"/>
    <property type="match status" value="1"/>
</dbReference>
<feature type="signal peptide" evidence="7">
    <location>
        <begin position="1"/>
        <end position="27"/>
    </location>
</feature>
<keyword evidence="10" id="KW-1185">Reference proteome</keyword>
<proteinExistence type="inferred from homology"/>
<evidence type="ECO:0000256" key="3">
    <source>
        <dbReference type="ARBA" id="ARBA00023237"/>
    </source>
</evidence>
<dbReference type="GO" id="GO:0009279">
    <property type="term" value="C:cell outer membrane"/>
    <property type="evidence" value="ECO:0007669"/>
    <property type="project" value="UniProtKB-SubCell"/>
</dbReference>
<dbReference type="Pfam" id="PF07660">
    <property type="entry name" value="STN"/>
    <property type="match status" value="1"/>
</dbReference>
<keyword evidence="2" id="KW-0472">Membrane</keyword>
<evidence type="ECO:0000313" key="10">
    <source>
        <dbReference type="Proteomes" id="UP000184315"/>
    </source>
</evidence>
<dbReference type="InterPro" id="IPR004846">
    <property type="entry name" value="T2SS/T3SS_dom"/>
</dbReference>
<evidence type="ECO:0000256" key="7">
    <source>
        <dbReference type="SAM" id="SignalP"/>
    </source>
</evidence>
<accession>A0A1J1LIE5</accession>
<evidence type="ECO:0000259" key="8">
    <source>
        <dbReference type="SMART" id="SM00965"/>
    </source>
</evidence>
<evidence type="ECO:0000256" key="4">
    <source>
        <dbReference type="RuleBase" id="RU004003"/>
    </source>
</evidence>
<dbReference type="InterPro" id="IPR005644">
    <property type="entry name" value="NolW-like"/>
</dbReference>
<keyword evidence="7" id="KW-0732">Signal</keyword>
<evidence type="ECO:0000256" key="1">
    <source>
        <dbReference type="ARBA" id="ARBA00022448"/>
    </source>
</evidence>
<dbReference type="Pfam" id="PF11741">
    <property type="entry name" value="AMIN"/>
    <property type="match status" value="1"/>
</dbReference>
<feature type="compositionally biased region" description="Pro residues" evidence="6">
    <location>
        <begin position="147"/>
        <end position="160"/>
    </location>
</feature>
<name>A0A1J1LIE5_9CYAN</name>
<dbReference type="Pfam" id="PF00263">
    <property type="entry name" value="Secretin"/>
    <property type="match status" value="1"/>
</dbReference>
<feature type="domain" description="Secretin/TonB short N-terminal" evidence="8">
    <location>
        <begin position="251"/>
        <end position="315"/>
    </location>
</feature>
<feature type="chain" id="PRO_5012046084" evidence="7">
    <location>
        <begin position="28"/>
        <end position="779"/>
    </location>
</feature>
<dbReference type="Pfam" id="PF03958">
    <property type="entry name" value="Secretin_N"/>
    <property type="match status" value="1"/>
</dbReference>
<dbReference type="AlphaFoldDB" id="A0A1J1LIE5"/>
<keyword evidence="3" id="KW-0998">Cell outer membrane</keyword>
<dbReference type="InterPro" id="IPR021731">
    <property type="entry name" value="AMIN_dom"/>
</dbReference>
<dbReference type="EMBL" id="CZDF01000132">
    <property type="protein sequence ID" value="CUR31337.1"/>
    <property type="molecule type" value="Genomic_DNA"/>
</dbReference>
<dbReference type="GO" id="GO:0015627">
    <property type="term" value="C:type II protein secretion system complex"/>
    <property type="evidence" value="ECO:0007669"/>
    <property type="project" value="TreeGrafter"/>
</dbReference>
<gene>
    <name evidence="9" type="ORF">PL9214290928</name>
</gene>
<feature type="region of interest" description="Disordered" evidence="6">
    <location>
        <begin position="760"/>
        <end position="779"/>
    </location>
</feature>
<organism evidence="9 10">
    <name type="scientific">Planktothrix tepida PCC 9214</name>
    <dbReference type="NCBI Taxonomy" id="671072"/>
    <lineage>
        <taxon>Bacteria</taxon>
        <taxon>Bacillati</taxon>
        <taxon>Cyanobacteriota</taxon>
        <taxon>Cyanophyceae</taxon>
        <taxon>Oscillatoriophycideae</taxon>
        <taxon>Oscillatoriales</taxon>
        <taxon>Microcoleaceae</taxon>
        <taxon>Planktothrix</taxon>
    </lineage>
</organism>
<evidence type="ECO:0000256" key="5">
    <source>
        <dbReference type="RuleBase" id="RU004004"/>
    </source>
</evidence>
<evidence type="ECO:0000313" key="9">
    <source>
        <dbReference type="EMBL" id="CUR31337.1"/>
    </source>
</evidence>
<keyword evidence="1 5" id="KW-0813">Transport</keyword>
<dbReference type="InterPro" id="IPR011662">
    <property type="entry name" value="Secretin/TonB_short_N"/>
</dbReference>
<dbReference type="InterPro" id="IPR050810">
    <property type="entry name" value="Bact_Secretion_Sys_Channel"/>
</dbReference>
<dbReference type="PANTHER" id="PTHR30332:SF17">
    <property type="entry name" value="TYPE IV PILIATION SYSTEM PROTEIN DR_0774-RELATED"/>
    <property type="match status" value="1"/>
</dbReference>
<evidence type="ECO:0000256" key="6">
    <source>
        <dbReference type="SAM" id="MobiDB-lite"/>
    </source>
</evidence>
<protein>
    <submittedName>
        <fullName evidence="9">General secretion pathway protein D</fullName>
    </submittedName>
</protein>
<sequence length="779" mass="82822">MKQLQGIGAGLLTSAAIAIVAQTPAFAQTQVQDVRLIEMNGEVGLLLMTKGGERPEVFVVRRGNDFVADIINTQLPGQKQNFQQNNPIPGIASVVVTQLDPTSIRVIVSGVNSPPEARILQGGREGIVISLGTASGAVAQVPNQAITPPPPTPGSTPKPPARGSQPVLIPDPQITIDGRNVPQGAPRPVDAAPPFLPRAVAPPVGDIAVSNINPTTTSTIRLDNGQRIPRLVLRDAPVRDVLALLARTAGLNIAFLDAASEQSGQTAPGGASTGNGQKISLDIENESVEDVFNYVLRLSGLEANRNGNTIFIGSRLPNSARNVVVRSFRLNQVNAETAAGFLVSMGAERSITREQQVTQSNSVNIPGSTQALTTTDTRVTTVVETLRIETQDSTPLLRGLQVLVDERLNSVTLVGTPNIVELASAQLVQLDLRQRQVAVNVKVIDVNLSGEEAANSSFSFGINDTFFVNDGGAATVNFGGYNPPNSVTTRAGINARPIVPNPISGEDPFYDPNQLSVTPLTAPGGGVGLQPIAPVSERTNQVGISEYEPFTRNLETGALDALGTVTNSVFPYFQYPKKFLSTLTAQIISGNAKILTDPTLVVQEGESAAVALVEEVVKSATTTTTATVSGTISSQNFQFQDVGLTLAIDVERIDDNGFVTLRVRPTVSAPGDRVNSADQSFALQILRRTVDSGNIRLRDGQTLIVSGIIQEQERSNVSKIPLLGDLPIVGSLFRRTTKNNQRAEVIVLVTPQILDDSDRNPYGYEYNPSPDALRMMRGR</sequence>
<comment type="subcellular location">
    <subcellularLocation>
        <location evidence="5">Cell outer membrane</location>
    </subcellularLocation>
</comment>
<comment type="similarity">
    <text evidence="4">Belongs to the bacterial secretin family.</text>
</comment>
<dbReference type="GO" id="GO:0009306">
    <property type="term" value="P:protein secretion"/>
    <property type="evidence" value="ECO:0007669"/>
    <property type="project" value="InterPro"/>
</dbReference>
<reference evidence="10" key="1">
    <citation type="submission" date="2015-10" db="EMBL/GenBank/DDBJ databases">
        <authorList>
            <person name="Regsiter A."/>
            <person name="william w."/>
        </authorList>
    </citation>
    <scope>NUCLEOTIDE SEQUENCE [LARGE SCALE GENOMIC DNA]</scope>
</reference>
<feature type="region of interest" description="Disordered" evidence="6">
    <location>
        <begin position="143"/>
        <end position="165"/>
    </location>
</feature>
<dbReference type="Proteomes" id="UP000184315">
    <property type="component" value="Unassembled WGS sequence"/>
</dbReference>